<dbReference type="SUPFAM" id="SSF52218">
    <property type="entry name" value="Flavoproteins"/>
    <property type="match status" value="1"/>
</dbReference>
<dbReference type="InterPro" id="IPR003680">
    <property type="entry name" value="Flavodoxin_fold"/>
</dbReference>
<evidence type="ECO:0000313" key="6">
    <source>
        <dbReference type="Proteomes" id="UP000011731"/>
    </source>
</evidence>
<dbReference type="RefSeq" id="WP_003934989.1">
    <property type="nucleotide sequence ID" value="NZ_AOEX01000021.1"/>
</dbReference>
<accession>M2YX87</accession>
<dbReference type="AlphaFoldDB" id="M2YX87"/>
<evidence type="ECO:0000259" key="4">
    <source>
        <dbReference type="Pfam" id="PF02525"/>
    </source>
</evidence>
<dbReference type="EMBL" id="AOEX01000021">
    <property type="protein sequence ID" value="EME66575.1"/>
    <property type="molecule type" value="Genomic_DNA"/>
</dbReference>
<dbReference type="InterPro" id="IPR029039">
    <property type="entry name" value="Flavoprotein-like_sf"/>
</dbReference>
<comment type="caution">
    <text evidence="5">The sequence shown here is derived from an EMBL/GenBank/DDBJ whole genome shotgun (WGS) entry which is preliminary data.</text>
</comment>
<dbReference type="Pfam" id="PF02525">
    <property type="entry name" value="Flavodoxin_2"/>
    <property type="match status" value="1"/>
</dbReference>
<dbReference type="PATRIC" id="fig|1278076.4.peg.930"/>
<sequence>MKVLTIYAHHDPHSFCHGVLDRFTAGLQEAGHTSEVIDLYAIKFDPVFRDRDVASYTSPDIPPDILEQMDLRSRVLDSCRWPGQRWLAQRALRGKSPAEIAALIRSRMPKDVLAQQAKVAAADALAFIAPIHYCNFPSILKGWIDRVWTLDFAFGLTSEGWHGDVNGRIPLLEHRRVLIMTSTIFDKDSYDTGVRDAIGKVLDEWGFRFPGIQDVEHVYFYAATAATPEKVQQYLRQAYDLGRSFDRPQPPPESHAAVAPSVTP</sequence>
<feature type="region of interest" description="Disordered" evidence="3">
    <location>
        <begin position="245"/>
        <end position="264"/>
    </location>
</feature>
<name>M2YX87_9NOCA</name>
<evidence type="ECO:0000256" key="1">
    <source>
        <dbReference type="ARBA" id="ARBA00006252"/>
    </source>
</evidence>
<dbReference type="GO" id="GO:0003955">
    <property type="term" value="F:NAD(P)H dehydrogenase (quinone) activity"/>
    <property type="evidence" value="ECO:0007669"/>
    <property type="project" value="TreeGrafter"/>
</dbReference>
<keyword evidence="6" id="KW-1185">Reference proteome</keyword>
<dbReference type="Proteomes" id="UP000011731">
    <property type="component" value="Unassembled WGS sequence"/>
</dbReference>
<gene>
    <name evidence="5" type="ORF">G352_04495</name>
</gene>
<proteinExistence type="inferred from homology"/>
<organism evidence="5 6">
    <name type="scientific">Rhodococcus ruber BKS 20-38</name>
    <dbReference type="NCBI Taxonomy" id="1278076"/>
    <lineage>
        <taxon>Bacteria</taxon>
        <taxon>Bacillati</taxon>
        <taxon>Actinomycetota</taxon>
        <taxon>Actinomycetes</taxon>
        <taxon>Mycobacteriales</taxon>
        <taxon>Nocardiaceae</taxon>
        <taxon>Rhodococcus</taxon>
    </lineage>
</organism>
<dbReference type="Gene3D" id="3.40.50.360">
    <property type="match status" value="1"/>
</dbReference>
<evidence type="ECO:0000256" key="3">
    <source>
        <dbReference type="SAM" id="MobiDB-lite"/>
    </source>
</evidence>
<dbReference type="InterPro" id="IPR051545">
    <property type="entry name" value="NAD(P)H_dehydrogenase_qn"/>
</dbReference>
<comment type="similarity">
    <text evidence="1">Belongs to the NAD(P)H dehydrogenase (quinone) family.</text>
</comment>
<feature type="domain" description="Flavodoxin-like fold" evidence="4">
    <location>
        <begin position="1"/>
        <end position="238"/>
    </location>
</feature>
<protein>
    <submittedName>
        <fullName evidence="5">NAD(P)H dehydrogenase (Quinone)</fullName>
    </submittedName>
</protein>
<keyword evidence="2" id="KW-0560">Oxidoreductase</keyword>
<dbReference type="GO" id="GO:0005829">
    <property type="term" value="C:cytosol"/>
    <property type="evidence" value="ECO:0007669"/>
    <property type="project" value="TreeGrafter"/>
</dbReference>
<dbReference type="PANTHER" id="PTHR10204">
    <property type="entry name" value="NAD P H OXIDOREDUCTASE-RELATED"/>
    <property type="match status" value="1"/>
</dbReference>
<reference evidence="5 6" key="1">
    <citation type="journal article" date="2013" name="Genome Announc.">
        <title>Draft Genome Sequence of Rhodococcus ruber Strain BKS 20-38.</title>
        <authorList>
            <person name="Bala M."/>
            <person name="Kumar S."/>
            <person name="Raghava G.P."/>
            <person name="Mayilraj S."/>
        </authorList>
    </citation>
    <scope>NUCLEOTIDE SEQUENCE [LARGE SCALE GENOMIC DNA]</scope>
    <source>
        <strain evidence="5 6">BKS 20-38</strain>
    </source>
</reference>
<evidence type="ECO:0000313" key="5">
    <source>
        <dbReference type="EMBL" id="EME66575.1"/>
    </source>
</evidence>
<evidence type="ECO:0000256" key="2">
    <source>
        <dbReference type="ARBA" id="ARBA00023002"/>
    </source>
</evidence>
<dbReference type="PANTHER" id="PTHR10204:SF34">
    <property type="entry name" value="NAD(P)H DEHYDROGENASE [QUINONE] 1 ISOFORM 1"/>
    <property type="match status" value="1"/>
</dbReference>